<feature type="domain" description="Helicase ATP-binding" evidence="13">
    <location>
        <begin position="196"/>
        <end position="363"/>
    </location>
</feature>
<dbReference type="Pfam" id="PF17764">
    <property type="entry name" value="PriA_3primeBD"/>
    <property type="match status" value="1"/>
</dbReference>
<evidence type="ECO:0000256" key="5">
    <source>
        <dbReference type="ARBA" id="ARBA00022801"/>
    </source>
</evidence>
<dbReference type="InterPro" id="IPR040498">
    <property type="entry name" value="PriA_CRR"/>
</dbReference>
<comment type="caution">
    <text evidence="14">The sequence shown here is derived from an EMBL/GenBank/DDBJ whole genome shotgun (WGS) entry which is preliminary data.</text>
</comment>
<dbReference type="NCBIfam" id="NF004067">
    <property type="entry name" value="PRK05580.1-4"/>
    <property type="match status" value="1"/>
</dbReference>
<feature type="binding site" evidence="12">
    <location>
        <position position="462"/>
    </location>
    <ligand>
        <name>Zn(2+)</name>
        <dbReference type="ChEBI" id="CHEBI:29105"/>
        <label>1</label>
    </ligand>
</feature>
<dbReference type="GO" id="GO:0016787">
    <property type="term" value="F:hydrolase activity"/>
    <property type="evidence" value="ECO:0007669"/>
    <property type="project" value="UniProtKB-KW"/>
</dbReference>
<accession>A0AAE2YPK8</accession>
<keyword evidence="5 12" id="KW-0378">Hydrolase</keyword>
<evidence type="ECO:0000256" key="12">
    <source>
        <dbReference type="HAMAP-Rule" id="MF_00983"/>
    </source>
</evidence>
<dbReference type="Gene3D" id="3.40.50.300">
    <property type="entry name" value="P-loop containing nucleotide triphosphate hydrolases"/>
    <property type="match status" value="2"/>
</dbReference>
<feature type="binding site" evidence="12">
    <location>
        <position position="434"/>
    </location>
    <ligand>
        <name>Zn(2+)</name>
        <dbReference type="ChEBI" id="CHEBI:29105"/>
        <label>2</label>
    </ligand>
</feature>
<comment type="subunit">
    <text evidence="12">Component of the replication restart primosome.</text>
</comment>
<dbReference type="GO" id="GO:0006302">
    <property type="term" value="P:double-strand break repair"/>
    <property type="evidence" value="ECO:0007669"/>
    <property type="project" value="InterPro"/>
</dbReference>
<dbReference type="GO" id="GO:0003677">
    <property type="term" value="F:DNA binding"/>
    <property type="evidence" value="ECO:0007669"/>
    <property type="project" value="UniProtKB-UniRule"/>
</dbReference>
<evidence type="ECO:0000256" key="10">
    <source>
        <dbReference type="ARBA" id="ARBA00023235"/>
    </source>
</evidence>
<keyword evidence="9 12" id="KW-0238">DNA-binding</keyword>
<dbReference type="EC" id="5.6.2.4" evidence="12"/>
<dbReference type="GO" id="GO:0043138">
    <property type="term" value="F:3'-5' DNA helicase activity"/>
    <property type="evidence" value="ECO:0007669"/>
    <property type="project" value="UniProtKB-EC"/>
</dbReference>
<keyword evidence="7 12" id="KW-0862">Zinc</keyword>
<dbReference type="FunFam" id="3.40.50.300:FF:000489">
    <property type="entry name" value="Primosome assembly protein PriA"/>
    <property type="match status" value="1"/>
</dbReference>
<dbReference type="HAMAP" id="MF_00983">
    <property type="entry name" value="PriA"/>
    <property type="match status" value="1"/>
</dbReference>
<dbReference type="SMART" id="SM00490">
    <property type="entry name" value="HELICc"/>
    <property type="match status" value="1"/>
</dbReference>
<evidence type="ECO:0000256" key="9">
    <source>
        <dbReference type="ARBA" id="ARBA00023125"/>
    </source>
</evidence>
<dbReference type="PROSITE" id="PS51192">
    <property type="entry name" value="HELICASE_ATP_BIND_1"/>
    <property type="match status" value="1"/>
</dbReference>
<evidence type="ECO:0000259" key="13">
    <source>
        <dbReference type="PROSITE" id="PS51192"/>
    </source>
</evidence>
<reference evidence="14" key="1">
    <citation type="journal article" date="2021" name="ISME J.">
        <title>Genomic evolution of the class Acidithiobacillia: deep-branching Proteobacteria living in extreme acidic conditions.</title>
        <authorList>
            <person name="Moya-Beltran A."/>
            <person name="Beard S."/>
            <person name="Rojas-Villalobos C."/>
            <person name="Issotta F."/>
            <person name="Gallardo Y."/>
            <person name="Ulloa R."/>
            <person name="Giaveno A."/>
            <person name="Degli Esposti M."/>
            <person name="Johnson D.B."/>
            <person name="Quatrini R."/>
        </authorList>
    </citation>
    <scope>NUCLEOTIDE SEQUENCE</scope>
    <source>
        <strain evidence="14">VAN18-1</strain>
    </source>
</reference>
<dbReference type="InterPro" id="IPR011545">
    <property type="entry name" value="DEAD/DEAH_box_helicase_dom"/>
</dbReference>
<dbReference type="SMART" id="SM00487">
    <property type="entry name" value="DEXDc"/>
    <property type="match status" value="1"/>
</dbReference>
<dbReference type="Pfam" id="PF00271">
    <property type="entry name" value="Helicase_C"/>
    <property type="match status" value="1"/>
</dbReference>
<feature type="binding site" evidence="12">
    <location>
        <position position="422"/>
    </location>
    <ligand>
        <name>Zn(2+)</name>
        <dbReference type="ChEBI" id="CHEBI:29105"/>
        <label>1</label>
    </ligand>
</feature>
<dbReference type="GO" id="GO:0006269">
    <property type="term" value="P:DNA replication, synthesis of primer"/>
    <property type="evidence" value="ECO:0007669"/>
    <property type="project" value="UniProtKB-KW"/>
</dbReference>
<dbReference type="GO" id="GO:1990077">
    <property type="term" value="C:primosome complex"/>
    <property type="evidence" value="ECO:0007669"/>
    <property type="project" value="UniProtKB-UniRule"/>
</dbReference>
<dbReference type="GO" id="GO:0008270">
    <property type="term" value="F:zinc ion binding"/>
    <property type="evidence" value="ECO:0007669"/>
    <property type="project" value="UniProtKB-UniRule"/>
</dbReference>
<comment type="catalytic activity">
    <reaction evidence="11 12">
        <text>ATP + H2O = ADP + phosphate + H(+)</text>
        <dbReference type="Rhea" id="RHEA:13065"/>
        <dbReference type="ChEBI" id="CHEBI:15377"/>
        <dbReference type="ChEBI" id="CHEBI:15378"/>
        <dbReference type="ChEBI" id="CHEBI:30616"/>
        <dbReference type="ChEBI" id="CHEBI:43474"/>
        <dbReference type="ChEBI" id="CHEBI:456216"/>
        <dbReference type="EC" id="5.6.2.4"/>
    </reaction>
</comment>
<dbReference type="SUPFAM" id="SSF52540">
    <property type="entry name" value="P-loop containing nucleoside triphosphate hydrolases"/>
    <property type="match status" value="2"/>
</dbReference>
<dbReference type="InterPro" id="IPR005259">
    <property type="entry name" value="PriA"/>
</dbReference>
<evidence type="ECO:0000256" key="1">
    <source>
        <dbReference type="ARBA" id="ARBA00022515"/>
    </source>
</evidence>
<feature type="binding site" evidence="12">
    <location>
        <position position="431"/>
    </location>
    <ligand>
        <name>Zn(2+)</name>
        <dbReference type="ChEBI" id="CHEBI:29105"/>
        <label>2</label>
    </ligand>
</feature>
<dbReference type="InterPro" id="IPR041222">
    <property type="entry name" value="PriA_3primeBD"/>
</dbReference>
<organism evidence="14 15">
    <name type="scientific">Igneacidithiobacillus copahuensis</name>
    <dbReference type="NCBI Taxonomy" id="2724909"/>
    <lineage>
        <taxon>Bacteria</taxon>
        <taxon>Pseudomonadati</taxon>
        <taxon>Pseudomonadota</taxon>
        <taxon>Acidithiobacillia</taxon>
        <taxon>Acidithiobacillales</taxon>
        <taxon>Acidithiobacillaceae</taxon>
        <taxon>Igneacidithiobacillus</taxon>
    </lineage>
</organism>
<dbReference type="RefSeq" id="WP_215871206.1">
    <property type="nucleotide sequence ID" value="NZ_JAAXYO010000084.1"/>
</dbReference>
<dbReference type="PANTHER" id="PTHR30580:SF0">
    <property type="entry name" value="PRIMOSOMAL PROTEIN N"/>
    <property type="match status" value="1"/>
</dbReference>
<evidence type="ECO:0000256" key="2">
    <source>
        <dbReference type="ARBA" id="ARBA00022705"/>
    </source>
</evidence>
<keyword evidence="6 12" id="KW-0347">Helicase</keyword>
<evidence type="ECO:0000256" key="8">
    <source>
        <dbReference type="ARBA" id="ARBA00022840"/>
    </source>
</evidence>
<evidence type="ECO:0000256" key="4">
    <source>
        <dbReference type="ARBA" id="ARBA00022741"/>
    </source>
</evidence>
<keyword evidence="15" id="KW-1185">Reference proteome</keyword>
<dbReference type="InterPro" id="IPR027417">
    <property type="entry name" value="P-loop_NTPase"/>
</dbReference>
<dbReference type="Pfam" id="PF18074">
    <property type="entry name" value="PriA_C"/>
    <property type="match status" value="1"/>
</dbReference>
<keyword evidence="8 12" id="KW-0067">ATP-binding</keyword>
<dbReference type="PANTHER" id="PTHR30580">
    <property type="entry name" value="PRIMOSOMAL PROTEIN N"/>
    <property type="match status" value="1"/>
</dbReference>
<feature type="binding site" evidence="12">
    <location>
        <position position="425"/>
    </location>
    <ligand>
        <name>Zn(2+)</name>
        <dbReference type="ChEBI" id="CHEBI:29105"/>
        <label>1</label>
    </ligand>
</feature>
<comment type="function">
    <text evidence="12">Initiates the restart of stalled replication forks, which reloads the replicative helicase on sites other than the origin of replication. Recognizes and binds to abandoned replication forks and remodels them to uncover a helicase loading site. Promotes assembly of the primosome at these replication forks.</text>
</comment>
<feature type="binding site" evidence="12">
    <location>
        <position position="449"/>
    </location>
    <ligand>
        <name>Zn(2+)</name>
        <dbReference type="ChEBI" id="CHEBI:29105"/>
        <label>2</label>
    </ligand>
</feature>
<dbReference type="InterPro" id="IPR041236">
    <property type="entry name" value="PriA_C"/>
</dbReference>
<evidence type="ECO:0000256" key="7">
    <source>
        <dbReference type="ARBA" id="ARBA00022833"/>
    </source>
</evidence>
<proteinExistence type="inferred from homology"/>
<dbReference type="GO" id="GO:0006310">
    <property type="term" value="P:DNA recombination"/>
    <property type="evidence" value="ECO:0007669"/>
    <property type="project" value="InterPro"/>
</dbReference>
<comment type="catalytic activity">
    <reaction evidence="12">
        <text>Couples ATP hydrolysis with the unwinding of duplex DNA by translocating in the 3'-5' direction.</text>
        <dbReference type="EC" id="5.6.2.4"/>
    </reaction>
</comment>
<dbReference type="NCBIfam" id="TIGR00595">
    <property type="entry name" value="priA"/>
    <property type="match status" value="1"/>
</dbReference>
<comment type="cofactor">
    <cofactor evidence="12">
        <name>Zn(2+)</name>
        <dbReference type="ChEBI" id="CHEBI:29105"/>
    </cofactor>
    <text evidence="12">Binds 2 zinc ions per subunit.</text>
</comment>
<keyword evidence="10 12" id="KW-0413">Isomerase</keyword>
<evidence type="ECO:0000256" key="11">
    <source>
        <dbReference type="ARBA" id="ARBA00048988"/>
    </source>
</evidence>
<dbReference type="CDD" id="cd17929">
    <property type="entry name" value="DEXHc_priA"/>
    <property type="match status" value="1"/>
</dbReference>
<dbReference type="EMBL" id="JAAXYO010000084">
    <property type="protein sequence ID" value="MBU2787839.1"/>
    <property type="molecule type" value="Genomic_DNA"/>
</dbReference>
<keyword evidence="3 12" id="KW-0479">Metal-binding</keyword>
<evidence type="ECO:0000313" key="15">
    <source>
        <dbReference type="Proteomes" id="UP001197378"/>
    </source>
</evidence>
<keyword evidence="2 12" id="KW-0235">DNA replication</keyword>
<feature type="binding site" evidence="12">
    <location>
        <position position="452"/>
    </location>
    <ligand>
        <name>Zn(2+)</name>
        <dbReference type="ChEBI" id="CHEBI:29105"/>
        <label>2</label>
    </ligand>
</feature>
<dbReference type="GO" id="GO:0005524">
    <property type="term" value="F:ATP binding"/>
    <property type="evidence" value="ECO:0007669"/>
    <property type="project" value="UniProtKB-UniRule"/>
</dbReference>
<sequence length="712" mass="78351">MNRETPCIEVVILGPLTQSFSYRSALPLPAPGCRLRVPFGRGERIAIAIGPCPCPQDILVKDVTSVLDCEPLLPRSLQALLAFGSHYYHHPLGAVWETALPARLCQGHPVPALTPTVWRLRSDTSPSEKGLGARQIDLLQRLREGRVASAGLDSSDRQRLRQFLADGWIEEAPPTFQTRESPLHLHSEQAGAVAAIRAASAFQPFLLDGVTGSGKTEVYLQAMEPLVLAGKQVLFLVPEIGLITQTEARCAARFGADRVAVYHSGQSDGERLRVWAQARQGSVSVLIGTRSAVFVPLLQPALLIVDEEHDPSYKQHSGWLYSARDLALRRAQLEELPIVLGSATPSLESLHNRQRGRYRDLRLRERASAKQLPQIEILPLRKKRLLAGLDPILLGACAETLASGQQALFFLNRRGFAPALLCRACGHVPHCRRCSAPLTWHRRQARLRCHHCGLEAPVPSQCPDCGASEITGIGMGTEGLEDFLRERFPDVPLLRIDRDEVHSAKQLAERLQEVLHTRPAILLGTQLLSKGHHFPDVSLVGIVDVDQGLYSADFRAPERLAQTVIQVAGRAGRGDTRGRVILQTHLPEHPLLLALQGGAYAPAASQLLRERQQAGLPPFRALALLQAEAQRAEPVYAFLRAAHACIGPELECSGPIPALLERRAGYHRAYLWLEGKSRSALHRALARAVDPLGKLPQSRRVRWSLDVDPQNF</sequence>
<dbReference type="InterPro" id="IPR001650">
    <property type="entry name" value="Helicase_C-like"/>
</dbReference>
<dbReference type="Proteomes" id="UP001197378">
    <property type="component" value="Unassembled WGS sequence"/>
</dbReference>
<dbReference type="GO" id="GO:0006270">
    <property type="term" value="P:DNA replication initiation"/>
    <property type="evidence" value="ECO:0007669"/>
    <property type="project" value="TreeGrafter"/>
</dbReference>
<protein>
    <recommendedName>
        <fullName evidence="12">Replication restart protein PriA</fullName>
    </recommendedName>
    <alternativeName>
        <fullName evidence="12">ATP-dependent DNA helicase PriA</fullName>
        <ecNumber evidence="12">5.6.2.4</ecNumber>
    </alternativeName>
    <alternativeName>
        <fullName evidence="12">DNA 3'-5' helicase PriA</fullName>
    </alternativeName>
</protein>
<keyword evidence="1 12" id="KW-0639">Primosome</keyword>
<dbReference type="InterPro" id="IPR042115">
    <property type="entry name" value="PriA_3primeBD_sf"/>
</dbReference>
<dbReference type="Gene3D" id="3.40.1440.60">
    <property type="entry name" value="PriA, 3(prime) DNA-binding domain"/>
    <property type="match status" value="1"/>
</dbReference>
<evidence type="ECO:0000256" key="6">
    <source>
        <dbReference type="ARBA" id="ARBA00022806"/>
    </source>
</evidence>
<keyword evidence="4 12" id="KW-0547">Nucleotide-binding</keyword>
<name>A0AAE2YPK8_9PROT</name>
<evidence type="ECO:0000256" key="3">
    <source>
        <dbReference type="ARBA" id="ARBA00022723"/>
    </source>
</evidence>
<gene>
    <name evidence="12" type="primary">priA</name>
    <name evidence="14" type="ORF">HFQ13_06420</name>
</gene>
<dbReference type="Pfam" id="PF18319">
    <property type="entry name" value="Zn_ribbon_PriA"/>
    <property type="match status" value="1"/>
</dbReference>
<dbReference type="AlphaFoldDB" id="A0AAE2YPK8"/>
<evidence type="ECO:0000313" key="14">
    <source>
        <dbReference type="EMBL" id="MBU2787839.1"/>
    </source>
</evidence>
<comment type="similarity">
    <text evidence="12">Belongs to the helicase family. PriA subfamily.</text>
</comment>
<feature type="binding site" evidence="12">
    <location>
        <position position="465"/>
    </location>
    <ligand>
        <name>Zn(2+)</name>
        <dbReference type="ChEBI" id="CHEBI:29105"/>
        <label>1</label>
    </ligand>
</feature>
<dbReference type="InterPro" id="IPR014001">
    <property type="entry name" value="Helicase_ATP-bd"/>
</dbReference>
<dbReference type="Pfam" id="PF00270">
    <property type="entry name" value="DEAD"/>
    <property type="match status" value="1"/>
</dbReference>